<gene>
    <name evidence="1" type="ORF">EV148_11446</name>
</gene>
<dbReference type="Pfam" id="PF05708">
    <property type="entry name" value="Peptidase_C92"/>
    <property type="match status" value="1"/>
</dbReference>
<dbReference type="Gene3D" id="3.90.1720.10">
    <property type="entry name" value="endopeptidase domain like (from Nostoc punctiforme)"/>
    <property type="match status" value="1"/>
</dbReference>
<name>A0A4R2HX99_9GAMM</name>
<dbReference type="Proteomes" id="UP000294862">
    <property type="component" value="Unassembled WGS sequence"/>
</dbReference>
<dbReference type="RefSeq" id="WP_310734958.1">
    <property type="nucleotide sequence ID" value="NZ_JACGXM010000004.1"/>
</dbReference>
<keyword evidence="2" id="KW-1185">Reference proteome</keyword>
<dbReference type="InterPro" id="IPR038765">
    <property type="entry name" value="Papain-like_cys_pep_sf"/>
</dbReference>
<accession>A0A4R2HX99</accession>
<sequence>MSVLQWLGHRLAGYLARPRPGLHVATSRPGLLAATLRKGDVLLVEGTSRFSAAIRTLTQSTWSHAALYIGDALSASRGDDTPLLIEADVNDGVRAVPVERYAQMHTRICRPVGLREEEIDAVLAYAIGRLGQQYDLRNIIDLARYLVRPPPVPERYRRHLLAFGGGEPTSAICSSLIAAAFASIRYPVLPDIEIARSKGEAGREQVREILHIRDSSLYVPRDFDVSPYFAVVKPSLRDFDPHALTWATPPALAAEAGED</sequence>
<dbReference type="EMBL" id="SLWQ01000014">
    <property type="protein sequence ID" value="TCO36124.1"/>
    <property type="molecule type" value="Genomic_DNA"/>
</dbReference>
<evidence type="ECO:0000313" key="1">
    <source>
        <dbReference type="EMBL" id="TCO36124.1"/>
    </source>
</evidence>
<dbReference type="SUPFAM" id="SSF54001">
    <property type="entry name" value="Cysteine proteinases"/>
    <property type="match status" value="1"/>
</dbReference>
<evidence type="ECO:0000313" key="2">
    <source>
        <dbReference type="Proteomes" id="UP000294862"/>
    </source>
</evidence>
<dbReference type="InterPro" id="IPR024453">
    <property type="entry name" value="Peptidase_C92"/>
</dbReference>
<comment type="caution">
    <text evidence="1">The sequence shown here is derived from an EMBL/GenBank/DDBJ whole genome shotgun (WGS) entry which is preliminary data.</text>
</comment>
<proteinExistence type="predicted"/>
<organism evidence="1 2">
    <name type="scientific">Dokdonella fugitiva</name>
    <dbReference type="NCBI Taxonomy" id="328517"/>
    <lineage>
        <taxon>Bacteria</taxon>
        <taxon>Pseudomonadati</taxon>
        <taxon>Pseudomonadota</taxon>
        <taxon>Gammaproteobacteria</taxon>
        <taxon>Lysobacterales</taxon>
        <taxon>Rhodanobacteraceae</taxon>
        <taxon>Dokdonella</taxon>
    </lineage>
</organism>
<protein>
    <submittedName>
        <fullName evidence="1">Permuted papain-like amidase YaeF/Yiix C92 family enzyme</fullName>
    </submittedName>
</protein>
<reference evidence="1 2" key="1">
    <citation type="journal article" date="2015" name="Stand. Genomic Sci.">
        <title>Genomic Encyclopedia of Bacterial and Archaeal Type Strains, Phase III: the genomes of soil and plant-associated and newly described type strains.</title>
        <authorList>
            <person name="Whitman W.B."/>
            <person name="Woyke T."/>
            <person name="Klenk H.P."/>
            <person name="Zhou Y."/>
            <person name="Lilburn T.G."/>
            <person name="Beck B.J."/>
            <person name="De Vos P."/>
            <person name="Vandamme P."/>
            <person name="Eisen J.A."/>
            <person name="Garrity G."/>
            <person name="Hugenholtz P."/>
            <person name="Kyrpides N.C."/>
        </authorList>
    </citation>
    <scope>NUCLEOTIDE SEQUENCE [LARGE SCALE GENOMIC DNA]</scope>
    <source>
        <strain evidence="1 2">A3</strain>
    </source>
</reference>
<dbReference type="AlphaFoldDB" id="A0A4R2HX99"/>